<reference evidence="3 4" key="1">
    <citation type="submission" date="2022-03" db="EMBL/GenBank/DDBJ databases">
        <title>Complete genome analysis of Roseomonas KG 17.1 : a prolific producer of plant growth promoters.</title>
        <authorList>
            <person name="Saadouli I."/>
            <person name="Najjari A."/>
            <person name="Mosbah A."/>
            <person name="Ouzari H.I."/>
        </authorList>
    </citation>
    <scope>NUCLEOTIDE SEQUENCE [LARGE SCALE GENOMIC DNA]</scope>
    <source>
        <strain evidence="3 4">KG17-1</strain>
    </source>
</reference>
<evidence type="ECO:0000313" key="3">
    <source>
        <dbReference type="EMBL" id="MCI0754798.1"/>
    </source>
</evidence>
<dbReference type="Proteomes" id="UP001201985">
    <property type="component" value="Unassembled WGS sequence"/>
</dbReference>
<organism evidence="3 4">
    <name type="scientific">Teichococcus vastitatis</name>
    <dbReference type="NCBI Taxonomy" id="2307076"/>
    <lineage>
        <taxon>Bacteria</taxon>
        <taxon>Pseudomonadati</taxon>
        <taxon>Pseudomonadota</taxon>
        <taxon>Alphaproteobacteria</taxon>
        <taxon>Acetobacterales</taxon>
        <taxon>Roseomonadaceae</taxon>
        <taxon>Roseomonas</taxon>
    </lineage>
</organism>
<feature type="region of interest" description="Disordered" evidence="1">
    <location>
        <begin position="339"/>
        <end position="361"/>
    </location>
</feature>
<keyword evidence="4" id="KW-1185">Reference proteome</keyword>
<dbReference type="CDD" id="cd17470">
    <property type="entry name" value="T3SS_Flik_C"/>
    <property type="match status" value="1"/>
</dbReference>
<evidence type="ECO:0000259" key="2">
    <source>
        <dbReference type="Pfam" id="PF02120"/>
    </source>
</evidence>
<evidence type="ECO:0000256" key="1">
    <source>
        <dbReference type="SAM" id="MobiDB-lite"/>
    </source>
</evidence>
<protein>
    <submittedName>
        <fullName evidence="3">Flagellar hook-length control protein FliK</fullName>
    </submittedName>
</protein>
<dbReference type="InterPro" id="IPR038610">
    <property type="entry name" value="FliK-like_C_sf"/>
</dbReference>
<proteinExistence type="predicted"/>
<keyword evidence="3" id="KW-0969">Cilium</keyword>
<dbReference type="RefSeq" id="WP_241793078.1">
    <property type="nucleotide sequence ID" value="NZ_JALBUU010000004.1"/>
</dbReference>
<dbReference type="Gene3D" id="3.30.750.140">
    <property type="match status" value="1"/>
</dbReference>
<feature type="compositionally biased region" description="Low complexity" evidence="1">
    <location>
        <begin position="474"/>
        <end position="488"/>
    </location>
</feature>
<gene>
    <name evidence="3" type="ORF">MON41_13630</name>
</gene>
<feature type="region of interest" description="Disordered" evidence="1">
    <location>
        <begin position="1"/>
        <end position="31"/>
    </location>
</feature>
<name>A0ABS9W6E9_9PROT</name>
<keyword evidence="3" id="KW-0966">Cell projection</keyword>
<evidence type="ECO:0000313" key="4">
    <source>
        <dbReference type="Proteomes" id="UP001201985"/>
    </source>
</evidence>
<feature type="domain" description="Flagellar hook-length control protein-like C-terminal" evidence="2">
    <location>
        <begin position="377"/>
        <end position="447"/>
    </location>
</feature>
<keyword evidence="3" id="KW-0282">Flagellum</keyword>
<comment type="caution">
    <text evidence="3">The sequence shown here is derived from an EMBL/GenBank/DDBJ whole genome shotgun (WGS) entry which is preliminary data.</text>
</comment>
<dbReference type="InterPro" id="IPR021136">
    <property type="entry name" value="Flagellar_hook_control-like_C"/>
</dbReference>
<sequence>MSVTFGQPLPGGNPLATGSANKGEGSRNLALGNVPVQDDGQFALLMAGLMGGNSAVGMSVATSQQAGVPAVEEAPAKTPASSGLPWDTLAAASEEAGRLAVAFQWPMPQQVQAAPAIQDTAPVLLPMAQAAVQPTAEEVMPSVAAPVTTPASETIRTSLAPALAEAGPSRTQIASSLSQLSQTSIDLPASPPLAENATQLHKTDATVLPLADAAAGQNTTATISLPQAPTAPQNMEVAVVAAASAAATTVAEIVTPQGTAVTRAVSNLRAVAQEKPVLLVADSVADAVETTLPDAVAAVSEALSAAALPLPQQGEKAASLDLKAADPVDAAATLAAASTQTPAARPLMSPQPLPSPHPAVPQRAQLAAEAAPQLVMRVAQAQKDGVDRISVDLRPPELGRVELQMTFRDGMVHVVMRAEQPETFEALRQERHHLEQQMADAGLQLGAGGLDLQQGRLPQPEPEAESRRQGPVFASEGETAAEETSSAGPRPPASDSLIDIIA</sequence>
<feature type="compositionally biased region" description="Pro residues" evidence="1">
    <location>
        <begin position="349"/>
        <end position="359"/>
    </location>
</feature>
<dbReference type="Pfam" id="PF02120">
    <property type="entry name" value="Flg_hook"/>
    <property type="match status" value="1"/>
</dbReference>
<dbReference type="EMBL" id="JALBUU010000004">
    <property type="protein sequence ID" value="MCI0754798.1"/>
    <property type="molecule type" value="Genomic_DNA"/>
</dbReference>
<feature type="region of interest" description="Disordered" evidence="1">
    <location>
        <begin position="450"/>
        <end position="502"/>
    </location>
</feature>
<accession>A0ABS9W6E9</accession>